<feature type="binding site" evidence="2">
    <location>
        <position position="181"/>
    </location>
    <ligand>
        <name>Zn(2+)</name>
        <dbReference type="ChEBI" id="CHEBI:29105"/>
        <label>1</label>
        <note>catalytic</note>
    </ligand>
</feature>
<organism evidence="4 5">
    <name type="scientific">candidate division KSB3 bacterium</name>
    <dbReference type="NCBI Taxonomy" id="2044937"/>
    <lineage>
        <taxon>Bacteria</taxon>
        <taxon>candidate division KSB3</taxon>
    </lineage>
</organism>
<dbReference type="PIRSF" id="PIRSF001359">
    <property type="entry name" value="F_bP_aldolase_II"/>
    <property type="match status" value="1"/>
</dbReference>
<dbReference type="NCBIfam" id="TIGR00167">
    <property type="entry name" value="cbbA"/>
    <property type="match status" value="1"/>
</dbReference>
<dbReference type="Pfam" id="PF01116">
    <property type="entry name" value="F_bP_aldolase"/>
    <property type="match status" value="1"/>
</dbReference>
<dbReference type="GO" id="GO:0008270">
    <property type="term" value="F:zinc ion binding"/>
    <property type="evidence" value="ECO:0007669"/>
    <property type="project" value="InterPro"/>
</dbReference>
<keyword evidence="2" id="KW-0479">Metal-binding</keyword>
<dbReference type="EMBL" id="PDPS01000026">
    <property type="protein sequence ID" value="PID57573.1"/>
    <property type="molecule type" value="Genomic_DNA"/>
</dbReference>
<dbReference type="CDD" id="cd00947">
    <property type="entry name" value="TBP_aldolase_IIB"/>
    <property type="match status" value="1"/>
</dbReference>
<dbReference type="SUPFAM" id="SSF51569">
    <property type="entry name" value="Aldolase"/>
    <property type="match status" value="1"/>
</dbReference>
<dbReference type="InterPro" id="IPR050246">
    <property type="entry name" value="Class_II_FBP_aldolase"/>
</dbReference>
<name>A0A2G6E662_9BACT</name>
<feature type="binding site" evidence="2">
    <location>
        <position position="134"/>
    </location>
    <ligand>
        <name>Zn(2+)</name>
        <dbReference type="ChEBI" id="CHEBI:29105"/>
        <label>2</label>
    </ligand>
</feature>
<feature type="binding site" evidence="2">
    <location>
        <position position="104"/>
    </location>
    <ligand>
        <name>Zn(2+)</name>
        <dbReference type="ChEBI" id="CHEBI:29105"/>
        <label>2</label>
    </ligand>
</feature>
<gene>
    <name evidence="4" type="ORF">CSB45_07030</name>
</gene>
<evidence type="ECO:0000256" key="2">
    <source>
        <dbReference type="PIRSR" id="PIRSR001359-3"/>
    </source>
</evidence>
<comment type="caution">
    <text evidence="4">The sequence shown here is derived from an EMBL/GenBank/DDBJ whole genome shotgun (WGS) entry which is preliminary data.</text>
</comment>
<dbReference type="InterPro" id="IPR013785">
    <property type="entry name" value="Aldolase_TIM"/>
</dbReference>
<feature type="region of interest" description="Disordered" evidence="3">
    <location>
        <begin position="139"/>
        <end position="158"/>
    </location>
</feature>
<dbReference type="PANTHER" id="PTHR30304:SF0">
    <property type="entry name" value="D-TAGATOSE-1,6-BISPHOSPHATE ALDOLASE SUBUNIT GATY-RELATED"/>
    <property type="match status" value="1"/>
</dbReference>
<feature type="binding site" evidence="2">
    <location>
        <position position="83"/>
    </location>
    <ligand>
        <name>Zn(2+)</name>
        <dbReference type="ChEBI" id="CHEBI:29105"/>
        <label>1</label>
        <note>catalytic</note>
    </ligand>
</feature>
<dbReference type="PANTHER" id="PTHR30304">
    <property type="entry name" value="D-TAGATOSE-1,6-BISPHOSPHATE ALDOLASE"/>
    <property type="match status" value="1"/>
</dbReference>
<evidence type="ECO:0000256" key="3">
    <source>
        <dbReference type="SAM" id="MobiDB-lite"/>
    </source>
</evidence>
<reference evidence="4 5" key="1">
    <citation type="submission" date="2017-10" db="EMBL/GenBank/DDBJ databases">
        <title>Novel microbial diversity and functional potential in the marine mammal oral microbiome.</title>
        <authorList>
            <person name="Dudek N.K."/>
            <person name="Sun C.L."/>
            <person name="Burstein D."/>
            <person name="Kantor R.S."/>
            <person name="Aliaga Goltsman D.S."/>
            <person name="Bik E.M."/>
            <person name="Thomas B.C."/>
            <person name="Banfield J.F."/>
            <person name="Relman D.A."/>
        </authorList>
    </citation>
    <scope>NUCLEOTIDE SEQUENCE [LARGE SCALE GENOMIC DNA]</scope>
    <source>
        <strain evidence="4">DOLZORAL124_49_17</strain>
    </source>
</reference>
<evidence type="ECO:0000256" key="1">
    <source>
        <dbReference type="PIRSR" id="PIRSR001359-1"/>
    </source>
</evidence>
<dbReference type="Proteomes" id="UP000229740">
    <property type="component" value="Unassembled WGS sequence"/>
</dbReference>
<feature type="binding site" evidence="2">
    <location>
        <position position="209"/>
    </location>
    <ligand>
        <name>Zn(2+)</name>
        <dbReference type="ChEBI" id="CHEBI:29105"/>
        <label>1</label>
        <note>catalytic</note>
    </ligand>
</feature>
<evidence type="ECO:0000313" key="4">
    <source>
        <dbReference type="EMBL" id="PID57573.1"/>
    </source>
</evidence>
<sequence>MSLIDLTSLLQQAQEERYAVGAFNVMNLETVQAVIGAAEATRSPVIIEVAEVHAEKAGLESIGPIMLHEAECASVPVCVHLDHGTRFELLLESITMGFSSVMADFSDDAYPAHIARTQEIVKIAHTLNCDVEAELGHIASSEDTTEQSGAQGKAYTDPEQAKDFVAQTGIDALAISFGSVHGIYKKEPQLDYARIRDIASHVDVPLVMHGGSGLEEAIYHQVIQHGISKINYYSACSRLTANEIKTRLNRSEEVFFHDIAFWGRDIIKAHICGVMDVFGSSGKA</sequence>
<dbReference type="AlphaFoldDB" id="A0A2G6E662"/>
<comment type="cofactor">
    <cofactor evidence="2">
        <name>Zn(2+)</name>
        <dbReference type="ChEBI" id="CHEBI:29105"/>
    </cofactor>
    <text evidence="2">Binds 2 Zn(2+) ions per subunit. One is catalytic and the other provides a structural contribution.</text>
</comment>
<dbReference type="Gene3D" id="3.20.20.70">
    <property type="entry name" value="Aldolase class I"/>
    <property type="match status" value="1"/>
</dbReference>
<dbReference type="InterPro" id="IPR000771">
    <property type="entry name" value="FBA_II"/>
</dbReference>
<protein>
    <submittedName>
        <fullName evidence="4">Ketose-bisphosphate aldolase</fullName>
    </submittedName>
</protein>
<accession>A0A2G6E662</accession>
<proteinExistence type="predicted"/>
<dbReference type="GO" id="GO:0016832">
    <property type="term" value="F:aldehyde-lyase activity"/>
    <property type="evidence" value="ECO:0007669"/>
    <property type="project" value="InterPro"/>
</dbReference>
<feature type="active site" description="Proton donor" evidence="1">
    <location>
        <position position="82"/>
    </location>
</feature>
<evidence type="ECO:0000313" key="5">
    <source>
        <dbReference type="Proteomes" id="UP000229740"/>
    </source>
</evidence>
<keyword evidence="2" id="KW-0862">Zinc</keyword>
<dbReference type="GO" id="GO:0005975">
    <property type="term" value="P:carbohydrate metabolic process"/>
    <property type="evidence" value="ECO:0007669"/>
    <property type="project" value="InterPro"/>
</dbReference>